<keyword evidence="3" id="KW-1185">Reference proteome</keyword>
<feature type="region of interest" description="Disordered" evidence="1">
    <location>
        <begin position="156"/>
        <end position="184"/>
    </location>
</feature>
<feature type="region of interest" description="Disordered" evidence="1">
    <location>
        <begin position="544"/>
        <end position="583"/>
    </location>
</feature>
<feature type="region of interest" description="Disordered" evidence="1">
    <location>
        <begin position="414"/>
        <end position="457"/>
    </location>
</feature>
<feature type="region of interest" description="Disordered" evidence="1">
    <location>
        <begin position="598"/>
        <end position="643"/>
    </location>
</feature>
<name>A0A9P7DJP7_9AGAM</name>
<dbReference type="GeneID" id="64600132"/>
<dbReference type="Proteomes" id="UP000719766">
    <property type="component" value="Unassembled WGS sequence"/>
</dbReference>
<comment type="caution">
    <text evidence="2">The sequence shown here is derived from an EMBL/GenBank/DDBJ whole genome shotgun (WGS) entry which is preliminary data.</text>
</comment>
<feature type="region of interest" description="Disordered" evidence="1">
    <location>
        <begin position="488"/>
        <end position="515"/>
    </location>
</feature>
<evidence type="ECO:0000256" key="1">
    <source>
        <dbReference type="SAM" id="MobiDB-lite"/>
    </source>
</evidence>
<feature type="compositionally biased region" description="Low complexity" evidence="1">
    <location>
        <begin position="566"/>
        <end position="583"/>
    </location>
</feature>
<dbReference type="RefSeq" id="XP_041161698.1">
    <property type="nucleotide sequence ID" value="XM_041306368.1"/>
</dbReference>
<organism evidence="2 3">
    <name type="scientific">Suillus plorans</name>
    <dbReference type="NCBI Taxonomy" id="116603"/>
    <lineage>
        <taxon>Eukaryota</taxon>
        <taxon>Fungi</taxon>
        <taxon>Dikarya</taxon>
        <taxon>Basidiomycota</taxon>
        <taxon>Agaricomycotina</taxon>
        <taxon>Agaricomycetes</taxon>
        <taxon>Agaricomycetidae</taxon>
        <taxon>Boletales</taxon>
        <taxon>Suillineae</taxon>
        <taxon>Suillaceae</taxon>
        <taxon>Suillus</taxon>
    </lineage>
</organism>
<evidence type="ECO:0000313" key="2">
    <source>
        <dbReference type="EMBL" id="KAG1796045.1"/>
    </source>
</evidence>
<dbReference type="AlphaFoldDB" id="A0A9P7DJP7"/>
<reference evidence="2" key="1">
    <citation type="journal article" date="2020" name="New Phytol.">
        <title>Comparative genomics reveals dynamic genome evolution in host specialist ectomycorrhizal fungi.</title>
        <authorList>
            <person name="Lofgren L.A."/>
            <person name="Nguyen N.H."/>
            <person name="Vilgalys R."/>
            <person name="Ruytinx J."/>
            <person name="Liao H.L."/>
            <person name="Branco S."/>
            <person name="Kuo A."/>
            <person name="LaButti K."/>
            <person name="Lipzen A."/>
            <person name="Andreopoulos W."/>
            <person name="Pangilinan J."/>
            <person name="Riley R."/>
            <person name="Hundley H."/>
            <person name="Na H."/>
            <person name="Barry K."/>
            <person name="Grigoriev I.V."/>
            <person name="Stajich J.E."/>
            <person name="Kennedy P.G."/>
        </authorList>
    </citation>
    <scope>NUCLEOTIDE SEQUENCE</scope>
    <source>
        <strain evidence="2">S12</strain>
    </source>
</reference>
<gene>
    <name evidence="2" type="ORF">HD556DRAFT_1441880</name>
</gene>
<protein>
    <submittedName>
        <fullName evidence="2">Uncharacterized protein</fullName>
    </submittedName>
</protein>
<dbReference type="EMBL" id="JABBWE010000020">
    <property type="protein sequence ID" value="KAG1796045.1"/>
    <property type="molecule type" value="Genomic_DNA"/>
</dbReference>
<evidence type="ECO:0000313" key="3">
    <source>
        <dbReference type="Proteomes" id="UP000719766"/>
    </source>
</evidence>
<proteinExistence type="predicted"/>
<feature type="compositionally biased region" description="Acidic residues" evidence="1">
    <location>
        <begin position="161"/>
        <end position="173"/>
    </location>
</feature>
<dbReference type="OrthoDB" id="2683861at2759"/>
<accession>A0A9P7DJP7</accession>
<sequence>MAPRRWASSDEEEFVNTFYEKYQYCQARRDYTTFWNPFYEAWGAKFPEWLVVFPEIPLDKELNVEQKQIVSAAYDRRKLQLMNKLRNNWGSSKASRKAKNTGEKTRQSLIASITAPQRARSLQSHEAYSKLYFATCVKPAVDAEMQRLQHVANLAKLGNGTDEEGEKDLDDTTTGDPSSSSMEKEVKAEVAAYIEQLNEKKSQDLEAAKTGEGIDHQVTIDRLVDILAEFFQELERLTGWSFSVLMGGPTPALGGKINVSSFHVGCTEMGNLFSDAYPDFNSTIMKPWVEFINHVHPTAAAKGLKRYCSVESMNNISLEKGTGTMSKSVNTMAMSGPSNSNVTATTLLPPLDESDELNLLADGFFASNEYSQLHNLDFSILQPQLPPSSALSSSNSYSSINPYDDFSWMLSALQPPTQTSGQGEAYAPRPGLILPQPSPPPTYPSPRSMCAPTPSTTTLESTLSQSILPAKLVCNPPSLTEFLQDVMKKPAHQSPAPTDKQAPSCPPQVSMNAPPEMTQTVPLARSLPGAPPSQILLPGVIHSQTPLLPEGSTAPAVQNPTPPAVPTQSSPPSSTTNSASPSTVGVLTLPAVDQTIDSPDVAPTYISPHHASKRCRHHDSNKGEVSDGLVTGRSNYPKEKGLT</sequence>